<dbReference type="PANTHER" id="PTHR43380">
    <property type="entry name" value="2-OXOISOVALERATE DEHYDROGENASE SUBUNIT ALPHA, MITOCHONDRIAL"/>
    <property type="match status" value="1"/>
</dbReference>
<organism evidence="3 4">
    <name type="scientific">Datura stramonium</name>
    <name type="common">Jimsonweed</name>
    <name type="synonym">Common thornapple</name>
    <dbReference type="NCBI Taxonomy" id="4076"/>
    <lineage>
        <taxon>Eukaryota</taxon>
        <taxon>Viridiplantae</taxon>
        <taxon>Streptophyta</taxon>
        <taxon>Embryophyta</taxon>
        <taxon>Tracheophyta</taxon>
        <taxon>Spermatophyta</taxon>
        <taxon>Magnoliopsida</taxon>
        <taxon>eudicotyledons</taxon>
        <taxon>Gunneridae</taxon>
        <taxon>Pentapetalae</taxon>
        <taxon>asterids</taxon>
        <taxon>lamiids</taxon>
        <taxon>Solanales</taxon>
        <taxon>Solanaceae</taxon>
        <taxon>Solanoideae</taxon>
        <taxon>Datureae</taxon>
        <taxon>Datura</taxon>
    </lineage>
</organism>
<dbReference type="CDD" id="cd02000">
    <property type="entry name" value="TPP_E1_PDC_ADC_BCADC"/>
    <property type="match status" value="1"/>
</dbReference>
<protein>
    <recommendedName>
        <fullName evidence="2">Dehydrogenase E1 component domain-containing protein</fullName>
    </recommendedName>
</protein>
<feature type="domain" description="Dehydrogenase E1 component" evidence="2">
    <location>
        <begin position="57"/>
        <end position="136"/>
    </location>
</feature>
<feature type="domain" description="Dehydrogenase E1 component" evidence="2">
    <location>
        <begin position="144"/>
        <end position="224"/>
    </location>
</feature>
<reference evidence="3 4" key="1">
    <citation type="journal article" date="2021" name="BMC Genomics">
        <title>Datura genome reveals duplications of psychoactive alkaloid biosynthetic genes and high mutation rate following tissue culture.</title>
        <authorList>
            <person name="Rajewski A."/>
            <person name="Carter-House D."/>
            <person name="Stajich J."/>
            <person name="Litt A."/>
        </authorList>
    </citation>
    <scope>NUCLEOTIDE SEQUENCE [LARGE SCALE GENOMIC DNA]</scope>
    <source>
        <strain evidence="3">AR-01</strain>
    </source>
</reference>
<accession>A0ABS8V6Z9</accession>
<dbReference type="SUPFAM" id="SSF52518">
    <property type="entry name" value="Thiamin diphosphate-binding fold (THDP-binding)"/>
    <property type="match status" value="1"/>
</dbReference>
<gene>
    <name evidence="3" type="ORF">HAX54_028595</name>
</gene>
<sequence length="265" mass="29530">MQDLDFPGGKIPLTSQMKFISEASDKRLPCYRVLNEDGSLISNTIHEQEEVAVNMYSAMVTLKTMDTFLYEAQRQGRISFYMTSFGEEAINIASAAALSPHDFVLPQYREAGVLLWRGFTVQECTNQCFGNKDAMKEKEGKCQDGGTSEGDFHAGLNFAAVMEAPIIFICRNNGWAISDGVVAKGLGYGIRSIRVDGNDAIAVYSAIRAARNMAINENRPILVERNGWWSEDQESQLCTNVKQQVLQAIKTAEGMEKSRIERIVY</sequence>
<dbReference type="Proteomes" id="UP000823775">
    <property type="component" value="Unassembled WGS sequence"/>
</dbReference>
<keyword evidence="1" id="KW-0560">Oxidoreductase</keyword>
<evidence type="ECO:0000313" key="3">
    <source>
        <dbReference type="EMBL" id="MCD9642008.1"/>
    </source>
</evidence>
<comment type="caution">
    <text evidence="3">The sequence shown here is derived from an EMBL/GenBank/DDBJ whole genome shotgun (WGS) entry which is preliminary data.</text>
</comment>
<evidence type="ECO:0000256" key="1">
    <source>
        <dbReference type="ARBA" id="ARBA00023002"/>
    </source>
</evidence>
<dbReference type="InterPro" id="IPR029061">
    <property type="entry name" value="THDP-binding"/>
</dbReference>
<dbReference type="EMBL" id="JACEIK010003513">
    <property type="protein sequence ID" value="MCD9642008.1"/>
    <property type="molecule type" value="Genomic_DNA"/>
</dbReference>
<name>A0ABS8V6Z9_DATST</name>
<dbReference type="Pfam" id="PF00676">
    <property type="entry name" value="E1_dh"/>
    <property type="match status" value="2"/>
</dbReference>
<proteinExistence type="predicted"/>
<keyword evidence="4" id="KW-1185">Reference proteome</keyword>
<dbReference type="InterPro" id="IPR001017">
    <property type="entry name" value="DH_E1"/>
</dbReference>
<evidence type="ECO:0000313" key="4">
    <source>
        <dbReference type="Proteomes" id="UP000823775"/>
    </source>
</evidence>
<dbReference type="PANTHER" id="PTHR43380:SF12">
    <property type="entry name" value="2-OXOISOVALERATE DEHYDROGENASE SUBUNIT ALPHA 1, MITOCHONDRIAL-LIKE"/>
    <property type="match status" value="1"/>
</dbReference>
<evidence type="ECO:0000259" key="2">
    <source>
        <dbReference type="Pfam" id="PF00676"/>
    </source>
</evidence>
<dbReference type="InterPro" id="IPR050771">
    <property type="entry name" value="Alpha-ketoacid_DH_E1_comp"/>
</dbReference>
<dbReference type="Gene3D" id="3.40.50.970">
    <property type="match status" value="2"/>
</dbReference>